<evidence type="ECO:0000259" key="2">
    <source>
        <dbReference type="Pfam" id="PF03101"/>
    </source>
</evidence>
<name>A0A445B3Z8_ARAHY</name>
<dbReference type="InterPro" id="IPR004330">
    <property type="entry name" value="FAR1_DNA_bnd_dom"/>
</dbReference>
<dbReference type="PANTHER" id="PTHR46328">
    <property type="entry name" value="FAR-RED IMPAIRED RESPONSIVE (FAR1) FAMILY PROTEIN-RELATED"/>
    <property type="match status" value="1"/>
</dbReference>
<feature type="region of interest" description="Disordered" evidence="1">
    <location>
        <begin position="1"/>
        <end position="28"/>
    </location>
</feature>
<sequence>MTCNFVQSPCHVPSSDADHNSLKPHENAPDHFVADGEQSNKVMPLLNITEVGSEEMNLGYEAMPLLDVAEVGSEEMDLGHEVPDHGCLREDEIPCVGMRFVQLQMAHEFYVSYAKKVGFSTKIRTTTCDRITKQPINQAIHCNRDGFCGSRVKASTQKNTILAAGCKAMIYVKFDNEKQE</sequence>
<reference evidence="3 4" key="1">
    <citation type="submission" date="2019-01" db="EMBL/GenBank/DDBJ databases">
        <title>Sequencing of cultivated peanut Arachis hypogaea provides insights into genome evolution and oil improvement.</title>
        <authorList>
            <person name="Chen X."/>
        </authorList>
    </citation>
    <scope>NUCLEOTIDE SEQUENCE [LARGE SCALE GENOMIC DNA]</scope>
    <source>
        <strain evidence="4">cv. Fuhuasheng</strain>
        <tissue evidence="3">Leaves</tissue>
    </source>
</reference>
<dbReference type="AlphaFoldDB" id="A0A445B3Z8"/>
<organism evidence="3 4">
    <name type="scientific">Arachis hypogaea</name>
    <name type="common">Peanut</name>
    <dbReference type="NCBI Taxonomy" id="3818"/>
    <lineage>
        <taxon>Eukaryota</taxon>
        <taxon>Viridiplantae</taxon>
        <taxon>Streptophyta</taxon>
        <taxon>Embryophyta</taxon>
        <taxon>Tracheophyta</taxon>
        <taxon>Spermatophyta</taxon>
        <taxon>Magnoliopsida</taxon>
        <taxon>eudicotyledons</taxon>
        <taxon>Gunneridae</taxon>
        <taxon>Pentapetalae</taxon>
        <taxon>rosids</taxon>
        <taxon>fabids</taxon>
        <taxon>Fabales</taxon>
        <taxon>Fabaceae</taxon>
        <taxon>Papilionoideae</taxon>
        <taxon>50 kb inversion clade</taxon>
        <taxon>dalbergioids sensu lato</taxon>
        <taxon>Dalbergieae</taxon>
        <taxon>Pterocarpus clade</taxon>
        <taxon>Arachis</taxon>
    </lineage>
</organism>
<dbReference type="Pfam" id="PF03101">
    <property type="entry name" value="FAR1"/>
    <property type="match status" value="1"/>
</dbReference>
<proteinExistence type="predicted"/>
<evidence type="ECO:0000313" key="4">
    <source>
        <dbReference type="Proteomes" id="UP000289738"/>
    </source>
</evidence>
<evidence type="ECO:0000313" key="3">
    <source>
        <dbReference type="EMBL" id="RYR33371.1"/>
    </source>
</evidence>
<dbReference type="EMBL" id="SDMP01000010">
    <property type="protein sequence ID" value="RYR33371.1"/>
    <property type="molecule type" value="Genomic_DNA"/>
</dbReference>
<feature type="domain" description="FAR1" evidence="2">
    <location>
        <begin position="108"/>
        <end position="177"/>
    </location>
</feature>
<keyword evidence="4" id="KW-1185">Reference proteome</keyword>
<evidence type="ECO:0000256" key="1">
    <source>
        <dbReference type="SAM" id="MobiDB-lite"/>
    </source>
</evidence>
<accession>A0A445B3Z8</accession>
<comment type="caution">
    <text evidence="3">The sequence shown here is derived from an EMBL/GenBank/DDBJ whole genome shotgun (WGS) entry which is preliminary data.</text>
</comment>
<feature type="compositionally biased region" description="Basic and acidic residues" evidence="1">
    <location>
        <begin position="16"/>
        <end position="28"/>
    </location>
</feature>
<dbReference type="STRING" id="3818.A0A445B3Z8"/>
<protein>
    <recommendedName>
        <fullName evidence="2">FAR1 domain-containing protein</fullName>
    </recommendedName>
</protein>
<dbReference type="PANTHER" id="PTHR46328:SF30">
    <property type="entry name" value="OS04G0641500 PROTEIN"/>
    <property type="match status" value="1"/>
</dbReference>
<gene>
    <name evidence="3" type="ORF">Ahy_A10g047954</name>
</gene>
<dbReference type="Proteomes" id="UP000289738">
    <property type="component" value="Chromosome A10"/>
</dbReference>